<feature type="disulfide bond" evidence="2">
    <location>
        <begin position="374"/>
        <end position="426"/>
    </location>
</feature>
<dbReference type="SMART" id="SM00041">
    <property type="entry name" value="CT"/>
    <property type="match status" value="1"/>
</dbReference>
<dbReference type="PROSITE" id="PS01225">
    <property type="entry name" value="CTCK_2"/>
    <property type="match status" value="1"/>
</dbReference>
<evidence type="ECO:0000313" key="6">
    <source>
        <dbReference type="Proteomes" id="UP000606786"/>
    </source>
</evidence>
<comment type="caution">
    <text evidence="2">Lacks conserved residue(s) required for the propagation of feature annotation.</text>
</comment>
<dbReference type="PROSITE" id="PS01185">
    <property type="entry name" value="CTCK_1"/>
    <property type="match status" value="1"/>
</dbReference>
<dbReference type="SMART" id="SM00214">
    <property type="entry name" value="VWC"/>
    <property type="match status" value="1"/>
</dbReference>
<comment type="caution">
    <text evidence="5">The sequence shown here is derived from an EMBL/GenBank/DDBJ whole genome shotgun (WGS) entry which is preliminary data.</text>
</comment>
<dbReference type="Proteomes" id="UP000606786">
    <property type="component" value="Unassembled WGS sequence"/>
</dbReference>
<dbReference type="EMBL" id="CAJHJT010000034">
    <property type="protein sequence ID" value="CAD7005484.1"/>
    <property type="molecule type" value="Genomic_DNA"/>
</dbReference>
<feature type="domain" description="CTCK" evidence="3">
    <location>
        <begin position="370"/>
        <end position="430"/>
    </location>
</feature>
<feature type="disulfide bond" evidence="2">
    <location>
        <begin position="370"/>
        <end position="424"/>
    </location>
</feature>
<name>A0A811V3I2_CERCA</name>
<gene>
    <name evidence="5" type="ORF">CCAP1982_LOCUS13844</name>
</gene>
<organism evidence="5 6">
    <name type="scientific">Ceratitis capitata</name>
    <name type="common">Mediterranean fruit fly</name>
    <name type="synonym">Tephritis capitata</name>
    <dbReference type="NCBI Taxonomy" id="7213"/>
    <lineage>
        <taxon>Eukaryota</taxon>
        <taxon>Metazoa</taxon>
        <taxon>Ecdysozoa</taxon>
        <taxon>Arthropoda</taxon>
        <taxon>Hexapoda</taxon>
        <taxon>Insecta</taxon>
        <taxon>Pterygota</taxon>
        <taxon>Neoptera</taxon>
        <taxon>Endopterygota</taxon>
        <taxon>Diptera</taxon>
        <taxon>Brachycera</taxon>
        <taxon>Muscomorpha</taxon>
        <taxon>Tephritoidea</taxon>
        <taxon>Tephritidae</taxon>
        <taxon>Ceratitis</taxon>
        <taxon>Ceratitis</taxon>
    </lineage>
</organism>
<dbReference type="PROSITE" id="PS50184">
    <property type="entry name" value="VWFC_2"/>
    <property type="match status" value="1"/>
</dbReference>
<evidence type="ECO:0000259" key="4">
    <source>
        <dbReference type="PROSITE" id="PS50184"/>
    </source>
</evidence>
<sequence>MDNGECVAEESCVKCDDLVHTPGEKWKKDKCTDCACNHEGKVECVEQKCLIEENICAEGFTPKKIESAEACCPRYVCVPEQKLPPPATCLEPLMPVCGPGQFKKQKTGPDGCPQFICECKPKEECEPLKLPRALKPGEKVVKQELGCCPTQEIVCDVSTCPPALKECAERFYEVVREQELDECCPHYLCEPPKDMCIVENSVGEKFIKPLNARWPHPTDPCKQELCSYGPNGTTQLAATIETCDTFCPPGFVYVNKQPTLKCCGDCLQEKATWMSNDNCTTYNCLRKGEVLIVSSSQESCPDVSACPEHLLVPSESGCCELCKPAPVVEDQKNCLPVSLAEPLTVEIIEVTEPGKDKCINKEPIQGFTDCDGACSSGSKYNKVSGSHEKHCHCCSITGWKSVTVPLVCANGSKIVSKVDVPSSCGCKPCDETNQYSISDEIDIRMQSLPHLLSGKLKAP</sequence>
<evidence type="ECO:0000256" key="1">
    <source>
        <dbReference type="ARBA" id="ARBA00023157"/>
    </source>
</evidence>
<evidence type="ECO:0000313" key="5">
    <source>
        <dbReference type="EMBL" id="CAD7005484.1"/>
    </source>
</evidence>
<feature type="domain" description="VWFC" evidence="4">
    <location>
        <begin position="10"/>
        <end position="78"/>
    </location>
</feature>
<dbReference type="InterPro" id="IPR001007">
    <property type="entry name" value="VWF_dom"/>
</dbReference>
<dbReference type="OrthoDB" id="6262482at2759"/>
<evidence type="ECO:0000256" key="2">
    <source>
        <dbReference type="PROSITE-ProRule" id="PRU00039"/>
    </source>
</evidence>
<proteinExistence type="predicted"/>
<dbReference type="AlphaFoldDB" id="A0A811V3I2"/>
<dbReference type="InterPro" id="IPR006207">
    <property type="entry name" value="Cys_knot_C"/>
</dbReference>
<protein>
    <submittedName>
        <fullName evidence="5">(Mediterranean fruit fly) hypothetical protein</fullName>
    </submittedName>
</protein>
<reference evidence="5" key="1">
    <citation type="submission" date="2020-11" db="EMBL/GenBank/DDBJ databases">
        <authorList>
            <person name="Whitehead M."/>
        </authorList>
    </citation>
    <scope>NUCLEOTIDE SEQUENCE</scope>
    <source>
        <strain evidence="5">EGII</strain>
    </source>
</reference>
<keyword evidence="6" id="KW-1185">Reference proteome</keyword>
<keyword evidence="1 2" id="KW-1015">Disulfide bond</keyword>
<evidence type="ECO:0000259" key="3">
    <source>
        <dbReference type="PROSITE" id="PS01225"/>
    </source>
</evidence>
<dbReference type="PROSITE" id="PS01208">
    <property type="entry name" value="VWFC_1"/>
    <property type="match status" value="1"/>
</dbReference>
<accession>A0A811V3I2</accession>